<evidence type="ECO:0000313" key="3">
    <source>
        <dbReference type="EMBL" id="ALV05143.1"/>
    </source>
</evidence>
<evidence type="ECO:0000256" key="2">
    <source>
        <dbReference type="ARBA" id="ARBA00022729"/>
    </source>
</evidence>
<sequence precursor="true">MKFARITVTALALGAIGLSPLPSIAQAPTPFAVVPNPPPPNADLVLDARDAWQKRDRARLAADRQAALDQQHPLAPWFDYWDLNSRLSEATQPEVSAFYARWPGSYVEDRLRNDWLLELGHRRDWANFRRDHASYKMQDDREVVCYALLADPALERSKELREQARSAWLNQRDSDEGCHLLATTLLETGKLKDTDVWLKMRQAVEANRPRVIKQVSGLLTKAETQSLTELMDKPDRYLKRKGAARPRAQAELTALALQRLAVQDPSTATDDVQAWAARLPTDLAAWVWVQLGRQAALRQQEVASDRFDRALRLQARAGVPMEWSDDTLSWIARAALRADGGNGRPEQLLEAIALMKPSEQRDAAWVYWKAKAQQTLAAKGPAGDAQRKEALDALRGLASPLHYYGKLAADELRLRLPLPPQPADLTPQERAAALSMPGVSRAMQLLAVGLRSEGQREWNFTMRGLGDRELLAVAQAACERELWERCISTSERTRQEIDLNTRYPMPYRADVFRTAAASGLDPTYVYGLIRQESRFMMDARSHVGASGLMQVMPATAKWTAKKLGLDVKPEMLHDRDVNLRLGTGYLKLVLDSFDGSQAMAAAAYNAGPNRPRRWREGSTLDAAIWTENIPINETRDYVRKVLSNATVYAQLMGREGGTQLRERLGRVIGPAGTTAAVAQDLPANGN</sequence>
<dbReference type="STRING" id="76731.RD2015_646"/>
<comment type="similarity">
    <text evidence="1">Belongs to the transglycosylase Slt family.</text>
</comment>
<dbReference type="GO" id="GO:0004553">
    <property type="term" value="F:hydrolase activity, hydrolyzing O-glycosyl compounds"/>
    <property type="evidence" value="ECO:0007669"/>
    <property type="project" value="InterPro"/>
</dbReference>
<accession>A0A0U3LJX6</accession>
<gene>
    <name evidence="3" type="ORF">RD2015_646</name>
</gene>
<evidence type="ECO:0000313" key="4">
    <source>
        <dbReference type="Proteomes" id="UP000060699"/>
    </source>
</evidence>
<dbReference type="EMBL" id="CP013729">
    <property type="protein sequence ID" value="ALV05143.1"/>
    <property type="molecule type" value="Genomic_DNA"/>
</dbReference>
<dbReference type="PANTHER" id="PTHR37423">
    <property type="entry name" value="SOLUBLE LYTIC MUREIN TRANSGLYCOSYLASE-RELATED"/>
    <property type="match status" value="1"/>
</dbReference>
<dbReference type="Proteomes" id="UP000060699">
    <property type="component" value="Chromosome"/>
</dbReference>
<keyword evidence="2" id="KW-0732">Signal</keyword>
<dbReference type="AlphaFoldDB" id="A0A0U3LJX6"/>
<dbReference type="InterPro" id="IPR008258">
    <property type="entry name" value="Transglycosylase_SLT_dom_1"/>
</dbReference>
<proteinExistence type="inferred from homology"/>
<dbReference type="OrthoDB" id="92254at2"/>
<evidence type="ECO:0000256" key="1">
    <source>
        <dbReference type="ARBA" id="ARBA00007734"/>
    </source>
</evidence>
<dbReference type="PATRIC" id="fig|76731.3.peg.657"/>
<dbReference type="Pfam" id="PF01464">
    <property type="entry name" value="SLT"/>
    <property type="match status" value="1"/>
</dbReference>
<name>A0A0U3LJX6_9BURK</name>
<dbReference type="PANTHER" id="PTHR37423:SF5">
    <property type="entry name" value="SOLUBLE LYTIC MUREIN TRANSGLYCOSYLASE"/>
    <property type="match status" value="1"/>
</dbReference>
<keyword evidence="4" id="KW-1185">Reference proteome</keyword>
<dbReference type="CDD" id="cd13401">
    <property type="entry name" value="Slt70-like"/>
    <property type="match status" value="1"/>
</dbReference>
<dbReference type="SUPFAM" id="SSF48435">
    <property type="entry name" value="Bacterial muramidases"/>
    <property type="match status" value="1"/>
</dbReference>
<protein>
    <submittedName>
        <fullName evidence="3">Putative transglycosylase</fullName>
    </submittedName>
</protein>
<dbReference type="Gene3D" id="1.10.530.10">
    <property type="match status" value="1"/>
</dbReference>
<dbReference type="InterPro" id="IPR008939">
    <property type="entry name" value="Lytic_TGlycosylase_superhlx_U"/>
</dbReference>
<dbReference type="Gene3D" id="1.25.20.10">
    <property type="entry name" value="Bacterial muramidases"/>
    <property type="match status" value="1"/>
</dbReference>
<dbReference type="GO" id="GO:0042597">
    <property type="term" value="C:periplasmic space"/>
    <property type="evidence" value="ECO:0007669"/>
    <property type="project" value="InterPro"/>
</dbReference>
<dbReference type="InterPro" id="IPR023346">
    <property type="entry name" value="Lysozyme-like_dom_sf"/>
</dbReference>
<dbReference type="RefSeq" id="WP_058933669.1">
    <property type="nucleotide sequence ID" value="NZ_CP013729.1"/>
</dbReference>
<organism evidence="3 4">
    <name type="scientific">Roseateles depolymerans</name>
    <dbReference type="NCBI Taxonomy" id="76731"/>
    <lineage>
        <taxon>Bacteria</taxon>
        <taxon>Pseudomonadati</taxon>
        <taxon>Pseudomonadota</taxon>
        <taxon>Betaproteobacteria</taxon>
        <taxon>Burkholderiales</taxon>
        <taxon>Sphaerotilaceae</taxon>
        <taxon>Roseateles</taxon>
    </lineage>
</organism>
<reference evidence="3 4" key="1">
    <citation type="submission" date="2015-12" db="EMBL/GenBank/DDBJ databases">
        <title>Complete genome of Roseateles depolymerans KCTC 42856.</title>
        <authorList>
            <person name="Kim K.M."/>
        </authorList>
    </citation>
    <scope>NUCLEOTIDE SEQUENCE [LARGE SCALE GENOMIC DNA]</scope>
    <source>
        <strain evidence="3 4">KCTC 42856</strain>
    </source>
</reference>
<dbReference type="KEGG" id="rdp:RD2015_646"/>
<dbReference type="SUPFAM" id="SSF53955">
    <property type="entry name" value="Lysozyme-like"/>
    <property type="match status" value="1"/>
</dbReference>